<dbReference type="Proteomes" id="UP001254165">
    <property type="component" value="Unassembled WGS sequence"/>
</dbReference>
<comment type="caution">
    <text evidence="3">The sequence shown here is derived from an EMBL/GenBank/DDBJ whole genome shotgun (WGS) entry which is preliminary data.</text>
</comment>
<feature type="domain" description="YvlB/LiaX N-terminal" evidence="2">
    <location>
        <begin position="11"/>
        <end position="41"/>
    </location>
</feature>
<dbReference type="InterPro" id="IPR053959">
    <property type="entry name" value="YvlB/LiaX_N"/>
</dbReference>
<keyword evidence="4" id="KW-1185">Reference proteome</keyword>
<dbReference type="RefSeq" id="WP_315624887.1">
    <property type="nucleotide sequence ID" value="NZ_JAUHMF010000001.1"/>
</dbReference>
<evidence type="ECO:0000313" key="4">
    <source>
        <dbReference type="Proteomes" id="UP001254165"/>
    </source>
</evidence>
<feature type="region of interest" description="Disordered" evidence="1">
    <location>
        <begin position="38"/>
        <end position="58"/>
    </location>
</feature>
<evidence type="ECO:0000313" key="3">
    <source>
        <dbReference type="EMBL" id="MDT8898242.1"/>
    </source>
</evidence>
<protein>
    <recommendedName>
        <fullName evidence="2">YvlB/LiaX N-terminal domain-containing protein</fullName>
    </recommendedName>
</protein>
<evidence type="ECO:0000256" key="1">
    <source>
        <dbReference type="SAM" id="MobiDB-lite"/>
    </source>
</evidence>
<sequence length="137" mass="15085">MGKSEMTPGQEERLRVLELVSQGKISAEEGARLIEALERGETTPPPTAEPQTPTLRPAGPRWLRVRITDLHSERTLVNMRLPVSVLEAGLRLGARLGPSLTADQQAHILRAVRAGYSGLILDVRHEEAGERVEILLE</sequence>
<organism evidence="3 4">
    <name type="scientific">Thermanaerothrix solaris</name>
    <dbReference type="NCBI Taxonomy" id="3058434"/>
    <lineage>
        <taxon>Bacteria</taxon>
        <taxon>Bacillati</taxon>
        <taxon>Chloroflexota</taxon>
        <taxon>Anaerolineae</taxon>
        <taxon>Anaerolineales</taxon>
        <taxon>Anaerolineaceae</taxon>
        <taxon>Thermanaerothrix</taxon>
    </lineage>
</organism>
<gene>
    <name evidence="3" type="ORF">QYE77_08170</name>
</gene>
<name>A0ABU3NN43_9CHLR</name>
<reference evidence="3 4" key="1">
    <citation type="submission" date="2023-07" db="EMBL/GenBank/DDBJ databases">
        <title>Novel species of Thermanaerothrix with wide hydrolytic capabilities.</title>
        <authorList>
            <person name="Zayulina K.S."/>
            <person name="Podosokorskaya O.A."/>
            <person name="Elcheninov A.G."/>
        </authorList>
    </citation>
    <scope>NUCLEOTIDE SEQUENCE [LARGE SCALE GENOMIC DNA]</scope>
    <source>
        <strain evidence="3 4">4228-RoL</strain>
    </source>
</reference>
<proteinExistence type="predicted"/>
<evidence type="ECO:0000259" key="2">
    <source>
        <dbReference type="Pfam" id="PF22746"/>
    </source>
</evidence>
<dbReference type="EMBL" id="JAUHMF010000001">
    <property type="protein sequence ID" value="MDT8898242.1"/>
    <property type="molecule type" value="Genomic_DNA"/>
</dbReference>
<dbReference type="Pfam" id="PF22746">
    <property type="entry name" value="SHOCT-like_DUF2089-C"/>
    <property type="match status" value="1"/>
</dbReference>
<accession>A0ABU3NN43</accession>